<dbReference type="RefSeq" id="WP_166400427.1">
    <property type="nucleotide sequence ID" value="NZ_JAANAS010000053.1"/>
</dbReference>
<reference evidence="1" key="1">
    <citation type="submission" date="2020-03" db="EMBL/GenBank/DDBJ databases">
        <title>Psychroflexus Maritimus sp. nov., isolate from marine sediment.</title>
        <authorList>
            <person name="Zhong Y.-L."/>
        </authorList>
    </citation>
    <scope>NUCLEOTIDE SEQUENCE</scope>
    <source>
        <strain evidence="1">C1</strain>
    </source>
</reference>
<name>A0A967AEE0_9FLAO</name>
<sequence>MTTTFFNLKKHVISIFIILFSLNLSIAQVGIGTTDPKTTLQIEGEPTTTTTADGVRAPMLTLAQLNAKISAYGSDQDGVIVYINDVSTTPVTQTANINATGYYFYDASNDVWKSMGGTTSPRAPEIIGWLGLYNDASSTAASERTIGNLQFRWNPNNHYLEVKTVSSTNFYEATMKHYSNTDGFKTYIGSLTSSYETQYSSTQWKPIYTTSGNNPPVGLNSYNEIHIEIYEQIYEQGSFNISEHATYSIKTFLNGYSEISYIVTYNILMP</sequence>
<gene>
    <name evidence="1" type="ORF">G7034_07910</name>
</gene>
<evidence type="ECO:0000313" key="1">
    <source>
        <dbReference type="EMBL" id="NGZ90175.1"/>
    </source>
</evidence>
<comment type="caution">
    <text evidence="1">The sequence shown here is derived from an EMBL/GenBank/DDBJ whole genome shotgun (WGS) entry which is preliminary data.</text>
</comment>
<keyword evidence="2" id="KW-1185">Reference proteome</keyword>
<dbReference type="EMBL" id="JAANAS010000053">
    <property type="protein sequence ID" value="NGZ90175.1"/>
    <property type="molecule type" value="Genomic_DNA"/>
</dbReference>
<dbReference type="Proteomes" id="UP000643701">
    <property type="component" value="Unassembled WGS sequence"/>
</dbReference>
<dbReference type="AlphaFoldDB" id="A0A967AEE0"/>
<protein>
    <submittedName>
        <fullName evidence="1">Uncharacterized protein</fullName>
    </submittedName>
</protein>
<evidence type="ECO:0000313" key="2">
    <source>
        <dbReference type="Proteomes" id="UP000643701"/>
    </source>
</evidence>
<organism evidence="1 2">
    <name type="scientific">Psychroflexus maritimus</name>
    <dbReference type="NCBI Taxonomy" id="2714865"/>
    <lineage>
        <taxon>Bacteria</taxon>
        <taxon>Pseudomonadati</taxon>
        <taxon>Bacteroidota</taxon>
        <taxon>Flavobacteriia</taxon>
        <taxon>Flavobacteriales</taxon>
        <taxon>Flavobacteriaceae</taxon>
        <taxon>Psychroflexus</taxon>
    </lineage>
</organism>
<accession>A0A967AEE0</accession>
<proteinExistence type="predicted"/>